<feature type="non-terminal residue" evidence="2">
    <location>
        <position position="1"/>
    </location>
</feature>
<evidence type="ECO:0000313" key="2">
    <source>
        <dbReference type="EMBL" id="KNC76618.1"/>
    </source>
</evidence>
<dbReference type="EMBL" id="KQ243024">
    <property type="protein sequence ID" value="KNC76618.1"/>
    <property type="molecule type" value="Genomic_DNA"/>
</dbReference>
<proteinExistence type="predicted"/>
<name>A0A0L0FKT1_9EUKA</name>
<reference evidence="2 3" key="1">
    <citation type="submission" date="2011-02" db="EMBL/GenBank/DDBJ databases">
        <title>The Genome Sequence of Sphaeroforma arctica JP610.</title>
        <authorList>
            <consortium name="The Broad Institute Genome Sequencing Platform"/>
            <person name="Russ C."/>
            <person name="Cuomo C."/>
            <person name="Young S.K."/>
            <person name="Zeng Q."/>
            <person name="Gargeya S."/>
            <person name="Alvarado L."/>
            <person name="Berlin A."/>
            <person name="Chapman S.B."/>
            <person name="Chen Z."/>
            <person name="Freedman E."/>
            <person name="Gellesch M."/>
            <person name="Goldberg J."/>
            <person name="Griggs A."/>
            <person name="Gujja S."/>
            <person name="Heilman E."/>
            <person name="Heiman D."/>
            <person name="Howarth C."/>
            <person name="Mehta T."/>
            <person name="Neiman D."/>
            <person name="Pearson M."/>
            <person name="Roberts A."/>
            <person name="Saif S."/>
            <person name="Shea T."/>
            <person name="Shenoy N."/>
            <person name="Sisk P."/>
            <person name="Stolte C."/>
            <person name="Sykes S."/>
            <person name="White J."/>
            <person name="Yandava C."/>
            <person name="Burger G."/>
            <person name="Gray M.W."/>
            <person name="Holland P.W.H."/>
            <person name="King N."/>
            <person name="Lang F.B.F."/>
            <person name="Roger A.J."/>
            <person name="Ruiz-Trillo I."/>
            <person name="Haas B."/>
            <person name="Nusbaum C."/>
            <person name="Birren B."/>
        </authorList>
    </citation>
    <scope>NUCLEOTIDE SEQUENCE [LARGE SCALE GENOMIC DNA]</scope>
    <source>
        <strain evidence="2 3">JP610</strain>
    </source>
</reference>
<feature type="region of interest" description="Disordered" evidence="1">
    <location>
        <begin position="1"/>
        <end position="103"/>
    </location>
</feature>
<dbReference type="RefSeq" id="XP_014150520.1">
    <property type="nucleotide sequence ID" value="XM_014295045.1"/>
</dbReference>
<dbReference type="AlphaFoldDB" id="A0A0L0FKT1"/>
<gene>
    <name evidence="2" type="ORF">SARC_10888</name>
</gene>
<dbReference type="GeneID" id="25911392"/>
<feature type="compositionally biased region" description="Polar residues" evidence="1">
    <location>
        <begin position="69"/>
        <end position="80"/>
    </location>
</feature>
<sequence length="217" mass="24649">RRSKFKKGEGVPELKPGQTFHHGRGNVMPLPPQQPHYLSEAENDSPNTEEHTNTYTRTPSHSRTHSGRDTNTIATTTINPRTVRDKPTPAMGEHTTRGVQAPRYETYTDEEDAEAVAQAERIDFATELISEYASRGLLSFDEKLTHKQQVRAIKSLTNSLPHLEFTRWSDVPMILGSKYSRQTPGVLEVPFNFSRAGFRSYFFKNIDSIVQEMVENT</sequence>
<keyword evidence="3" id="KW-1185">Reference proteome</keyword>
<organism evidence="2 3">
    <name type="scientific">Sphaeroforma arctica JP610</name>
    <dbReference type="NCBI Taxonomy" id="667725"/>
    <lineage>
        <taxon>Eukaryota</taxon>
        <taxon>Ichthyosporea</taxon>
        <taxon>Ichthyophonida</taxon>
        <taxon>Sphaeroforma</taxon>
    </lineage>
</organism>
<protein>
    <submittedName>
        <fullName evidence="2">Uncharacterized protein</fullName>
    </submittedName>
</protein>
<evidence type="ECO:0000256" key="1">
    <source>
        <dbReference type="SAM" id="MobiDB-lite"/>
    </source>
</evidence>
<feature type="compositionally biased region" description="Basic and acidic residues" evidence="1">
    <location>
        <begin position="1"/>
        <end position="12"/>
    </location>
</feature>
<evidence type="ECO:0000313" key="3">
    <source>
        <dbReference type="Proteomes" id="UP000054560"/>
    </source>
</evidence>
<accession>A0A0L0FKT1</accession>
<dbReference type="Proteomes" id="UP000054560">
    <property type="component" value="Unassembled WGS sequence"/>
</dbReference>